<dbReference type="AlphaFoldDB" id="A0A0G1W1S1"/>
<evidence type="ECO:0000313" key="3">
    <source>
        <dbReference type="Proteomes" id="UP000034588"/>
    </source>
</evidence>
<protein>
    <submittedName>
        <fullName evidence="2">Uncharacterized protein</fullName>
    </submittedName>
</protein>
<proteinExistence type="predicted"/>
<reference evidence="2 3" key="1">
    <citation type="journal article" date="2015" name="Nature">
        <title>rRNA introns, odd ribosomes, and small enigmatic genomes across a large radiation of phyla.</title>
        <authorList>
            <person name="Brown C.T."/>
            <person name="Hug L.A."/>
            <person name="Thomas B.C."/>
            <person name="Sharon I."/>
            <person name="Castelle C.J."/>
            <person name="Singh A."/>
            <person name="Wilkins M.J."/>
            <person name="Williams K.H."/>
            <person name="Banfield J.F."/>
        </authorList>
    </citation>
    <scope>NUCLEOTIDE SEQUENCE [LARGE SCALE GENOMIC DNA]</scope>
</reference>
<feature type="region of interest" description="Disordered" evidence="1">
    <location>
        <begin position="84"/>
        <end position="109"/>
    </location>
</feature>
<accession>A0A0G1W1S1</accession>
<comment type="caution">
    <text evidence="2">The sequence shown here is derived from an EMBL/GenBank/DDBJ whole genome shotgun (WGS) entry which is preliminary data.</text>
</comment>
<dbReference type="Proteomes" id="UP000034588">
    <property type="component" value="Unassembled WGS sequence"/>
</dbReference>
<evidence type="ECO:0000313" key="2">
    <source>
        <dbReference type="EMBL" id="KKW12676.1"/>
    </source>
</evidence>
<evidence type="ECO:0000256" key="1">
    <source>
        <dbReference type="SAM" id="MobiDB-lite"/>
    </source>
</evidence>
<gene>
    <name evidence="2" type="ORF">UY48_C0010G0028</name>
</gene>
<feature type="compositionally biased region" description="Polar residues" evidence="1">
    <location>
        <begin position="87"/>
        <end position="102"/>
    </location>
</feature>
<sequence>MQRARFNREYKKTIEDGLFSLLAVCGITPAELKNSKKGKRPPVKVFRSFCIDCMGGYREAVVNCPTGNVNVIPSACIAETPGKISRSETNGAENSVAVTENIQPEKGGI</sequence>
<dbReference type="EMBL" id="LCQD01000010">
    <property type="protein sequence ID" value="KKW12676.1"/>
    <property type="molecule type" value="Genomic_DNA"/>
</dbReference>
<name>A0A0G1W1S1_9BACT</name>
<organism evidence="2 3">
    <name type="scientific">Candidatus Gottesmanbacteria bacterium GW2011_GWB1_49_7</name>
    <dbReference type="NCBI Taxonomy" id="1618448"/>
    <lineage>
        <taxon>Bacteria</taxon>
        <taxon>Candidatus Gottesmaniibacteriota</taxon>
    </lineage>
</organism>